<reference evidence="2" key="1">
    <citation type="submission" date="2017-01" db="EMBL/GenBank/DDBJ databases">
        <title>Comparative genomics of anhydrobiosis in the tardigrade Hypsibius dujardini.</title>
        <authorList>
            <person name="Yoshida Y."/>
            <person name="Koutsovoulos G."/>
            <person name="Laetsch D."/>
            <person name="Stevens L."/>
            <person name="Kumar S."/>
            <person name="Horikawa D."/>
            <person name="Ishino K."/>
            <person name="Komine S."/>
            <person name="Tomita M."/>
            <person name="Blaxter M."/>
            <person name="Arakawa K."/>
        </authorList>
    </citation>
    <scope>NUCLEOTIDE SEQUENCE [LARGE SCALE GENOMIC DNA]</scope>
    <source>
        <strain evidence="2">Z151</strain>
    </source>
</reference>
<sequence length="136" mass="14782">MSFDRKVDELISPQGGCSGLVIAGLDGVIWHEGGTLKGRITTEELQEMVKAFSDPREFRSNGASIGRELFMYSGSQSARLTGAPQLHFRKDNVGALAIKLDRSVLLATYDGTDIPAALKAHSVPQPKEDLDDLCDY</sequence>
<proteinExistence type="predicted"/>
<dbReference type="EMBL" id="MTYJ01000174">
    <property type="protein sequence ID" value="OWA49819.1"/>
    <property type="molecule type" value="Genomic_DNA"/>
</dbReference>
<comment type="caution">
    <text evidence="1">The sequence shown here is derived from an EMBL/GenBank/DDBJ whole genome shotgun (WGS) entry which is preliminary data.</text>
</comment>
<gene>
    <name evidence="1" type="ORF">BV898_14354</name>
</gene>
<evidence type="ECO:0000313" key="2">
    <source>
        <dbReference type="Proteomes" id="UP000192578"/>
    </source>
</evidence>
<dbReference type="Pfam" id="PF00235">
    <property type="entry name" value="Profilin"/>
    <property type="match status" value="1"/>
</dbReference>
<organism evidence="1 2">
    <name type="scientific">Hypsibius exemplaris</name>
    <name type="common">Freshwater tardigrade</name>
    <dbReference type="NCBI Taxonomy" id="2072580"/>
    <lineage>
        <taxon>Eukaryota</taxon>
        <taxon>Metazoa</taxon>
        <taxon>Ecdysozoa</taxon>
        <taxon>Tardigrada</taxon>
        <taxon>Eutardigrada</taxon>
        <taxon>Parachela</taxon>
        <taxon>Hypsibioidea</taxon>
        <taxon>Hypsibiidae</taxon>
        <taxon>Hypsibius</taxon>
    </lineage>
</organism>
<dbReference type="Gene3D" id="3.30.450.30">
    <property type="entry name" value="Dynein light chain 2a, cytoplasmic"/>
    <property type="match status" value="1"/>
</dbReference>
<dbReference type="AlphaFoldDB" id="A0A9X6RJF2"/>
<dbReference type="SUPFAM" id="SSF55770">
    <property type="entry name" value="Profilin (actin-binding protein)"/>
    <property type="match status" value="1"/>
</dbReference>
<protein>
    <recommendedName>
        <fullName evidence="3">Profilin</fullName>
    </recommendedName>
</protein>
<dbReference type="GO" id="GO:0003779">
    <property type="term" value="F:actin binding"/>
    <property type="evidence" value="ECO:0007669"/>
    <property type="project" value="InterPro"/>
</dbReference>
<dbReference type="InterPro" id="IPR036140">
    <property type="entry name" value="PFN_sf"/>
</dbReference>
<evidence type="ECO:0000313" key="1">
    <source>
        <dbReference type="EMBL" id="OWA49819.1"/>
    </source>
</evidence>
<dbReference type="Proteomes" id="UP000192578">
    <property type="component" value="Unassembled WGS sequence"/>
</dbReference>
<accession>A0A9X6RJF2</accession>
<evidence type="ECO:0008006" key="3">
    <source>
        <dbReference type="Google" id="ProtNLM"/>
    </source>
</evidence>
<keyword evidence="2" id="KW-1185">Reference proteome</keyword>
<dbReference type="InterPro" id="IPR048278">
    <property type="entry name" value="PFN"/>
</dbReference>
<name>A0A9X6RJF2_HYPEX</name>